<keyword evidence="3 5" id="KW-0949">S-adenosyl-L-methionine</keyword>
<dbReference type="AlphaFoldDB" id="A0A5Q2RJR5"/>
<proteinExistence type="inferred from homology"/>
<comment type="pathway">
    <text evidence="5">tRNA modification; tRNA-queuosine biosynthesis.</text>
</comment>
<dbReference type="PANTHER" id="PTHR30307:SF0">
    <property type="entry name" value="S-ADENOSYLMETHIONINE:TRNA RIBOSYLTRANSFERASE-ISOMERASE"/>
    <property type="match status" value="1"/>
</dbReference>
<keyword evidence="2 5" id="KW-0808">Transferase</keyword>
<dbReference type="RefSeq" id="WP_153759260.1">
    <property type="nucleotide sequence ID" value="NZ_CP045851.1"/>
</dbReference>
<dbReference type="NCBIfam" id="TIGR00113">
    <property type="entry name" value="queA"/>
    <property type="match status" value="1"/>
</dbReference>
<dbReference type="HAMAP" id="MF_00113">
    <property type="entry name" value="QueA"/>
    <property type="match status" value="1"/>
</dbReference>
<organism evidence="6 7">
    <name type="scientific">Actinomarinicola tropica</name>
    <dbReference type="NCBI Taxonomy" id="2789776"/>
    <lineage>
        <taxon>Bacteria</taxon>
        <taxon>Bacillati</taxon>
        <taxon>Actinomycetota</taxon>
        <taxon>Acidimicrobiia</taxon>
        <taxon>Acidimicrobiales</taxon>
        <taxon>Iamiaceae</taxon>
        <taxon>Actinomarinicola</taxon>
    </lineage>
</organism>
<evidence type="ECO:0000256" key="4">
    <source>
        <dbReference type="ARBA" id="ARBA00022785"/>
    </source>
</evidence>
<keyword evidence="6" id="KW-0413">Isomerase</keyword>
<dbReference type="InterPro" id="IPR042118">
    <property type="entry name" value="QueA_dom1"/>
</dbReference>
<dbReference type="KEGG" id="atq:GH723_08600"/>
<dbReference type="Pfam" id="PF02547">
    <property type="entry name" value="Queuosine_synth"/>
    <property type="match status" value="1"/>
</dbReference>
<sequence length="337" mass="36949">MDLADVDYDLPPERIAQRPVEPRDAARLLVDEGPGAAPRHLTVADLPSLVGPGDVIVVNDTRVLPARLLLRKPTGGEVEVLLLEPSREGWEALVRPSRKVRPGTVLSAADGADDLQVEVGEDLGEGRRRIRLIGARDEMSAIERHGRVPLPPYIHEALDDPERYQTVYADRPASVAAPTAGLHLTPRVLDACVEAGARIERVELVVGIGTFRPITAEKVEDHVMHAETYRVPAETVAACEGAQRVVAIGTTTVRALESAAATGELEGRTEIFIHGDHPWRTVDLMLTNFHVPRSSLLVMIESFVGRRWRGLYETALEEGYRFLSFGDAMLLRRGGRS</sequence>
<accession>A0A5Q2RJR5</accession>
<evidence type="ECO:0000256" key="3">
    <source>
        <dbReference type="ARBA" id="ARBA00022691"/>
    </source>
</evidence>
<gene>
    <name evidence="5 6" type="primary">queA</name>
    <name evidence="6" type="ORF">GH723_08600</name>
</gene>
<evidence type="ECO:0000256" key="2">
    <source>
        <dbReference type="ARBA" id="ARBA00022679"/>
    </source>
</evidence>
<comment type="similarity">
    <text evidence="5">Belongs to the QueA family.</text>
</comment>
<dbReference type="EC" id="2.4.99.17" evidence="5"/>
<dbReference type="PANTHER" id="PTHR30307">
    <property type="entry name" value="S-ADENOSYLMETHIONINE:TRNA RIBOSYLTRANSFERASE-ISOMERASE"/>
    <property type="match status" value="1"/>
</dbReference>
<name>A0A5Q2RJR5_9ACTN</name>
<dbReference type="InterPro" id="IPR003699">
    <property type="entry name" value="QueA"/>
</dbReference>
<dbReference type="GO" id="GO:0005737">
    <property type="term" value="C:cytoplasm"/>
    <property type="evidence" value="ECO:0007669"/>
    <property type="project" value="UniProtKB-SubCell"/>
</dbReference>
<comment type="subcellular location">
    <subcellularLocation>
        <location evidence="5">Cytoplasm</location>
    </subcellularLocation>
</comment>
<dbReference type="SUPFAM" id="SSF111337">
    <property type="entry name" value="QueA-like"/>
    <property type="match status" value="1"/>
</dbReference>
<dbReference type="GO" id="GO:0008616">
    <property type="term" value="P:tRNA queuosine(34) biosynthetic process"/>
    <property type="evidence" value="ECO:0007669"/>
    <property type="project" value="UniProtKB-UniRule"/>
</dbReference>
<dbReference type="EMBL" id="CP045851">
    <property type="protein sequence ID" value="QGG95152.1"/>
    <property type="molecule type" value="Genomic_DNA"/>
</dbReference>
<comment type="function">
    <text evidence="5">Transfers and isomerizes the ribose moiety from AdoMet to the 7-aminomethyl group of 7-deazaguanine (preQ1-tRNA) to give epoxyqueuosine (oQ-tRNA).</text>
</comment>
<comment type="subunit">
    <text evidence="5">Monomer.</text>
</comment>
<dbReference type="GO" id="GO:0051075">
    <property type="term" value="F:S-adenosylmethionine:tRNA ribosyltransferase-isomerase activity"/>
    <property type="evidence" value="ECO:0007669"/>
    <property type="project" value="UniProtKB-EC"/>
</dbReference>
<dbReference type="InterPro" id="IPR036100">
    <property type="entry name" value="QueA_sf"/>
</dbReference>
<evidence type="ECO:0000313" key="7">
    <source>
        <dbReference type="Proteomes" id="UP000334019"/>
    </source>
</evidence>
<dbReference type="Proteomes" id="UP000334019">
    <property type="component" value="Chromosome"/>
</dbReference>
<reference evidence="6 7" key="1">
    <citation type="submission" date="2019-11" db="EMBL/GenBank/DDBJ databases">
        <authorList>
            <person name="He Y."/>
        </authorList>
    </citation>
    <scope>NUCLEOTIDE SEQUENCE [LARGE SCALE GENOMIC DNA]</scope>
    <source>
        <strain evidence="6 7">SCSIO 58843</strain>
    </source>
</reference>
<evidence type="ECO:0000313" key="6">
    <source>
        <dbReference type="EMBL" id="QGG95152.1"/>
    </source>
</evidence>
<dbReference type="NCBIfam" id="NF001140">
    <property type="entry name" value="PRK00147.1"/>
    <property type="match status" value="1"/>
</dbReference>
<dbReference type="Gene3D" id="2.40.10.240">
    <property type="entry name" value="QueA-like"/>
    <property type="match status" value="1"/>
</dbReference>
<protein>
    <recommendedName>
        <fullName evidence="5">S-adenosylmethionine:tRNA ribosyltransferase-isomerase</fullName>
        <ecNumber evidence="5">2.4.99.17</ecNumber>
    </recommendedName>
    <alternativeName>
        <fullName evidence="5">Queuosine biosynthesis protein QueA</fullName>
    </alternativeName>
</protein>
<keyword evidence="1 5" id="KW-0963">Cytoplasm</keyword>
<dbReference type="UniPathway" id="UPA00392"/>
<keyword evidence="6" id="KW-0328">Glycosyltransferase</keyword>
<evidence type="ECO:0000256" key="5">
    <source>
        <dbReference type="HAMAP-Rule" id="MF_00113"/>
    </source>
</evidence>
<dbReference type="Gene3D" id="3.40.1780.10">
    <property type="entry name" value="QueA-like"/>
    <property type="match status" value="2"/>
</dbReference>
<comment type="catalytic activity">
    <reaction evidence="5">
        <text>7-aminomethyl-7-carbaguanosine(34) in tRNA + S-adenosyl-L-methionine = epoxyqueuosine(34) in tRNA + adenine + L-methionine + 2 H(+)</text>
        <dbReference type="Rhea" id="RHEA:32155"/>
        <dbReference type="Rhea" id="RHEA-COMP:10342"/>
        <dbReference type="Rhea" id="RHEA-COMP:18582"/>
        <dbReference type="ChEBI" id="CHEBI:15378"/>
        <dbReference type="ChEBI" id="CHEBI:16708"/>
        <dbReference type="ChEBI" id="CHEBI:57844"/>
        <dbReference type="ChEBI" id="CHEBI:59789"/>
        <dbReference type="ChEBI" id="CHEBI:82833"/>
        <dbReference type="ChEBI" id="CHEBI:194443"/>
        <dbReference type="EC" id="2.4.99.17"/>
    </reaction>
</comment>
<keyword evidence="4 5" id="KW-0671">Queuosine biosynthesis</keyword>
<dbReference type="InterPro" id="IPR042119">
    <property type="entry name" value="QueA_dom2"/>
</dbReference>
<evidence type="ECO:0000256" key="1">
    <source>
        <dbReference type="ARBA" id="ARBA00022490"/>
    </source>
</evidence>
<keyword evidence="7" id="KW-1185">Reference proteome</keyword>